<dbReference type="Proteomes" id="UP000271162">
    <property type="component" value="Unassembled WGS sequence"/>
</dbReference>
<reference evidence="2 3" key="2">
    <citation type="submission" date="2018-11" db="EMBL/GenBank/DDBJ databases">
        <authorList>
            <consortium name="Pathogen Informatics"/>
        </authorList>
    </citation>
    <scope>NUCLEOTIDE SEQUENCE [LARGE SCALE GENOMIC DNA]</scope>
</reference>
<gene>
    <name evidence="2" type="ORF">NBR_LOCUS10147</name>
</gene>
<accession>A0A0N4Y306</accession>
<dbReference type="EMBL" id="UYSL01020261">
    <property type="protein sequence ID" value="VDL73736.1"/>
    <property type="molecule type" value="Genomic_DNA"/>
</dbReference>
<organism evidence="4">
    <name type="scientific">Nippostrongylus brasiliensis</name>
    <name type="common">Rat hookworm</name>
    <dbReference type="NCBI Taxonomy" id="27835"/>
    <lineage>
        <taxon>Eukaryota</taxon>
        <taxon>Metazoa</taxon>
        <taxon>Ecdysozoa</taxon>
        <taxon>Nematoda</taxon>
        <taxon>Chromadorea</taxon>
        <taxon>Rhabditida</taxon>
        <taxon>Rhabditina</taxon>
        <taxon>Rhabditomorpha</taxon>
        <taxon>Strongyloidea</taxon>
        <taxon>Heligmosomidae</taxon>
        <taxon>Nippostrongylus</taxon>
    </lineage>
</organism>
<dbReference type="AlphaFoldDB" id="A0A0N4Y306"/>
<evidence type="ECO:0000256" key="1">
    <source>
        <dbReference type="SAM" id="SignalP"/>
    </source>
</evidence>
<evidence type="ECO:0000313" key="3">
    <source>
        <dbReference type="Proteomes" id="UP000271162"/>
    </source>
</evidence>
<evidence type="ECO:0000313" key="4">
    <source>
        <dbReference type="WBParaSite" id="NBR_0001014601-mRNA-1"/>
    </source>
</evidence>
<feature type="signal peptide" evidence="1">
    <location>
        <begin position="1"/>
        <end position="17"/>
    </location>
</feature>
<reference evidence="4" key="1">
    <citation type="submission" date="2017-02" db="UniProtKB">
        <authorList>
            <consortium name="WormBaseParasite"/>
        </authorList>
    </citation>
    <scope>IDENTIFICATION</scope>
</reference>
<feature type="chain" id="PRO_5043125174" evidence="1">
    <location>
        <begin position="18"/>
        <end position="65"/>
    </location>
</feature>
<keyword evidence="3" id="KW-1185">Reference proteome</keyword>
<name>A0A0N4Y306_NIPBR</name>
<proteinExistence type="predicted"/>
<sequence>MFVTLILLLADVGQAIAGAVGECRSECIERNTYAIVRVHLKVRSTISGTFKELFLSNIKNVMLFR</sequence>
<dbReference type="WBParaSite" id="NBR_0001014601-mRNA-1">
    <property type="protein sequence ID" value="NBR_0001014601-mRNA-1"/>
    <property type="gene ID" value="NBR_0001014601"/>
</dbReference>
<keyword evidence="1" id="KW-0732">Signal</keyword>
<protein>
    <submittedName>
        <fullName evidence="4">Secreted protein</fullName>
    </submittedName>
</protein>
<evidence type="ECO:0000313" key="2">
    <source>
        <dbReference type="EMBL" id="VDL73736.1"/>
    </source>
</evidence>